<evidence type="ECO:0000313" key="7">
    <source>
        <dbReference type="EMBL" id="GCA64767.1"/>
    </source>
</evidence>
<accession>A0A391NUN6</accession>
<feature type="non-terminal residue" evidence="7">
    <location>
        <position position="1"/>
    </location>
</feature>
<dbReference type="Proteomes" id="UP000265618">
    <property type="component" value="Unassembled WGS sequence"/>
</dbReference>
<organism evidence="7 8">
    <name type="scientific">Kipferlia bialata</name>
    <dbReference type="NCBI Taxonomy" id="797122"/>
    <lineage>
        <taxon>Eukaryota</taxon>
        <taxon>Metamonada</taxon>
        <taxon>Carpediemonas-like organisms</taxon>
        <taxon>Kipferlia</taxon>
    </lineage>
</organism>
<protein>
    <recommendedName>
        <fullName evidence="6">Peptidase C1A propeptide domain-containing protein</fullName>
    </recommendedName>
</protein>
<dbReference type="GO" id="GO:0006508">
    <property type="term" value="P:proteolysis"/>
    <property type="evidence" value="ECO:0007669"/>
    <property type="project" value="UniProtKB-KW"/>
</dbReference>
<dbReference type="InterPro" id="IPR038765">
    <property type="entry name" value="Papain-like_cys_pep_sf"/>
</dbReference>
<name>A0A391NUN6_9EUKA</name>
<evidence type="ECO:0000256" key="5">
    <source>
        <dbReference type="ARBA" id="ARBA00023157"/>
    </source>
</evidence>
<keyword evidence="4" id="KW-0788">Thiol protease</keyword>
<dbReference type="Pfam" id="PF08127">
    <property type="entry name" value="Propeptide_C1"/>
    <property type="match status" value="1"/>
</dbReference>
<evidence type="ECO:0000256" key="1">
    <source>
        <dbReference type="ARBA" id="ARBA00022670"/>
    </source>
</evidence>
<dbReference type="AlphaFoldDB" id="A0A391NUN6"/>
<feature type="domain" description="Peptidase C1A propeptide" evidence="6">
    <location>
        <begin position="40"/>
        <end position="76"/>
    </location>
</feature>
<keyword evidence="5" id="KW-1015">Disulfide bond</keyword>
<evidence type="ECO:0000259" key="6">
    <source>
        <dbReference type="Pfam" id="PF08127"/>
    </source>
</evidence>
<evidence type="ECO:0000313" key="8">
    <source>
        <dbReference type="Proteomes" id="UP000265618"/>
    </source>
</evidence>
<gene>
    <name evidence="7" type="ORF">KIPB_015333</name>
</gene>
<proteinExistence type="predicted"/>
<dbReference type="InterPro" id="IPR012599">
    <property type="entry name" value="Propeptide_C1A"/>
</dbReference>
<dbReference type="GO" id="GO:0004197">
    <property type="term" value="F:cysteine-type endopeptidase activity"/>
    <property type="evidence" value="ECO:0007669"/>
    <property type="project" value="InterPro"/>
</dbReference>
<keyword evidence="3" id="KW-0378">Hydrolase</keyword>
<keyword evidence="1" id="KW-0645">Protease</keyword>
<dbReference type="EMBL" id="BDIP01008514">
    <property type="protein sequence ID" value="GCA64767.1"/>
    <property type="molecule type" value="Genomic_DNA"/>
</dbReference>
<evidence type="ECO:0000256" key="3">
    <source>
        <dbReference type="ARBA" id="ARBA00022801"/>
    </source>
</evidence>
<dbReference type="Gene3D" id="3.90.70.10">
    <property type="entry name" value="Cysteine proteinases"/>
    <property type="match status" value="1"/>
</dbReference>
<dbReference type="SUPFAM" id="SSF54001">
    <property type="entry name" value="Cysteine proteinases"/>
    <property type="match status" value="1"/>
</dbReference>
<comment type="caution">
    <text evidence="7">The sequence shown here is derived from an EMBL/GenBank/DDBJ whole genome shotgun (WGS) entry which is preliminary data.</text>
</comment>
<keyword evidence="2" id="KW-0732">Signal</keyword>
<evidence type="ECO:0000256" key="4">
    <source>
        <dbReference type="ARBA" id="ARBA00022807"/>
    </source>
</evidence>
<sequence>GEAGFFRILRGSNECGIEKDIVCGDPLLPEPTLSLEAPILSNSIIEKVNSNPESTWKAARNARFEGVTVREAKAMLMTIPKPSLPEISSFKNVSVPSSFDS</sequence>
<reference evidence="7 8" key="1">
    <citation type="journal article" date="2018" name="PLoS ONE">
        <title>The draft genome of Kipferlia bialata reveals reductive genome evolution in fornicate parasites.</title>
        <authorList>
            <person name="Tanifuji G."/>
            <person name="Takabayashi S."/>
            <person name="Kume K."/>
            <person name="Takagi M."/>
            <person name="Nakayama T."/>
            <person name="Kamikawa R."/>
            <person name="Inagaki Y."/>
            <person name="Hashimoto T."/>
        </authorList>
    </citation>
    <scope>NUCLEOTIDE SEQUENCE [LARGE SCALE GENOMIC DNA]</scope>
    <source>
        <strain evidence="7">NY0173</strain>
    </source>
</reference>
<evidence type="ECO:0000256" key="2">
    <source>
        <dbReference type="ARBA" id="ARBA00022729"/>
    </source>
</evidence>
<feature type="non-terminal residue" evidence="7">
    <location>
        <position position="101"/>
    </location>
</feature>
<keyword evidence="8" id="KW-1185">Reference proteome</keyword>